<dbReference type="InterPro" id="IPR050834">
    <property type="entry name" value="Glycosyltransf_2"/>
</dbReference>
<dbReference type="Pfam" id="PF00535">
    <property type="entry name" value="Glycos_transf_2"/>
    <property type="match status" value="1"/>
</dbReference>
<dbReference type="PANTHER" id="PTHR43685:SF2">
    <property type="entry name" value="GLYCOSYLTRANSFERASE 2-LIKE DOMAIN-CONTAINING PROTEIN"/>
    <property type="match status" value="1"/>
</dbReference>
<dbReference type="OrthoDB" id="597270at2"/>
<name>A0A366AZR5_9FLAO</name>
<dbReference type="Gene3D" id="3.90.550.10">
    <property type="entry name" value="Spore Coat Polysaccharide Biosynthesis Protein SpsA, Chain A"/>
    <property type="match status" value="1"/>
</dbReference>
<feature type="domain" description="Glycosyltransferase 2-like" evidence="2">
    <location>
        <begin position="6"/>
        <end position="110"/>
    </location>
</feature>
<accession>A0A366AZR5</accession>
<evidence type="ECO:0000259" key="2">
    <source>
        <dbReference type="Pfam" id="PF00535"/>
    </source>
</evidence>
<dbReference type="InterPro" id="IPR029044">
    <property type="entry name" value="Nucleotide-diphossugar_trans"/>
</dbReference>
<dbReference type="Pfam" id="PF02709">
    <property type="entry name" value="Glyco_transf_7C"/>
    <property type="match status" value="1"/>
</dbReference>
<dbReference type="EMBL" id="QNUX01000007">
    <property type="protein sequence ID" value="RBN50352.1"/>
    <property type="molecule type" value="Genomic_DNA"/>
</dbReference>
<evidence type="ECO:0000313" key="5">
    <source>
        <dbReference type="Proteomes" id="UP000253676"/>
    </source>
</evidence>
<evidence type="ECO:0000256" key="1">
    <source>
        <dbReference type="ARBA" id="ARBA00022679"/>
    </source>
</evidence>
<dbReference type="InterPro" id="IPR001173">
    <property type="entry name" value="Glyco_trans_2-like"/>
</dbReference>
<feature type="domain" description="Galactosyltransferase C-terminal" evidence="3">
    <location>
        <begin position="148"/>
        <end position="192"/>
    </location>
</feature>
<evidence type="ECO:0000259" key="3">
    <source>
        <dbReference type="Pfam" id="PF02709"/>
    </source>
</evidence>
<gene>
    <name evidence="4" type="ORF">DR980_09355</name>
</gene>
<dbReference type="Proteomes" id="UP000253676">
    <property type="component" value="Unassembled WGS sequence"/>
</dbReference>
<proteinExistence type="predicted"/>
<dbReference type="InterPro" id="IPR027791">
    <property type="entry name" value="Galactosyl_T_C"/>
</dbReference>
<reference evidence="4 5" key="1">
    <citation type="submission" date="2018-07" db="EMBL/GenBank/DDBJ databases">
        <title>Complete genome sequence of Flavobacterium psychrolimnae LMG 22018.</title>
        <authorList>
            <person name="Kim D.-U."/>
        </authorList>
    </citation>
    <scope>NUCLEOTIDE SEQUENCE [LARGE SCALE GENOMIC DNA]</scope>
    <source>
        <strain evidence="4 5">LMG 22018</strain>
    </source>
</reference>
<dbReference type="AlphaFoldDB" id="A0A366AZR5"/>
<dbReference type="GO" id="GO:0016740">
    <property type="term" value="F:transferase activity"/>
    <property type="evidence" value="ECO:0007669"/>
    <property type="project" value="UniProtKB-KW"/>
</dbReference>
<keyword evidence="5" id="KW-1185">Reference proteome</keyword>
<comment type="caution">
    <text evidence="4">The sequence shown here is derived from an EMBL/GenBank/DDBJ whole genome shotgun (WGS) entry which is preliminary data.</text>
</comment>
<keyword evidence="1 4" id="KW-0808">Transferase</keyword>
<organism evidence="4 5">
    <name type="scientific">Flavobacterium psychrolimnae</name>
    <dbReference type="NCBI Taxonomy" id="249351"/>
    <lineage>
        <taxon>Bacteria</taxon>
        <taxon>Pseudomonadati</taxon>
        <taxon>Bacteroidota</taxon>
        <taxon>Flavobacteriia</taxon>
        <taxon>Flavobacteriales</taxon>
        <taxon>Flavobacteriaceae</taxon>
        <taxon>Flavobacterium</taxon>
    </lineage>
</organism>
<dbReference type="SUPFAM" id="SSF53448">
    <property type="entry name" value="Nucleotide-diphospho-sugar transferases"/>
    <property type="match status" value="1"/>
</dbReference>
<protein>
    <submittedName>
        <fullName evidence="4">Glycosyltransferase family 2 protein</fullName>
    </submittedName>
</protein>
<sequence length="291" mass="33526">MKQLVSIIIPCYNDGQYIEQSVNSALAQIYSNIEVIVVDDGSNAVTKDVLKKIEPTITKLITQSNQGQSTARNVGIRAANGEYILVLDSDDFFEPTFCSKAIAVFLNKKEVKIVTCQANLLLENGSKVVYTPKGGTISNFMISNSALGTSMFKKKDWKVCGGYDENMRKGFEDWEFFIRLLKNGGEAEVIEEPLYNYRKKNNSTTVKANQIKYELLQYIYVKHIELYKENCESLIRHFLRKIEGEEIEKLKNLNRIEYKIGFNILRPFRFIKRKFKIIKIKYAASHFNYCL</sequence>
<dbReference type="GO" id="GO:0044010">
    <property type="term" value="P:single-species biofilm formation"/>
    <property type="evidence" value="ECO:0007669"/>
    <property type="project" value="TreeGrafter"/>
</dbReference>
<evidence type="ECO:0000313" key="4">
    <source>
        <dbReference type="EMBL" id="RBN50352.1"/>
    </source>
</evidence>
<dbReference type="PANTHER" id="PTHR43685">
    <property type="entry name" value="GLYCOSYLTRANSFERASE"/>
    <property type="match status" value="1"/>
</dbReference>